<keyword evidence="2" id="KW-1185">Reference proteome</keyword>
<evidence type="ECO:0000313" key="2">
    <source>
        <dbReference type="Proteomes" id="UP000316621"/>
    </source>
</evidence>
<reference evidence="1 2" key="1">
    <citation type="journal article" date="2018" name="Science">
        <title>The opium poppy genome and morphinan production.</title>
        <authorList>
            <person name="Guo L."/>
            <person name="Winzer T."/>
            <person name="Yang X."/>
            <person name="Li Y."/>
            <person name="Ning Z."/>
            <person name="He Z."/>
            <person name="Teodor R."/>
            <person name="Lu Y."/>
            <person name="Bowser T.A."/>
            <person name="Graham I.A."/>
            <person name="Ye K."/>
        </authorList>
    </citation>
    <scope>NUCLEOTIDE SEQUENCE [LARGE SCALE GENOMIC DNA]</scope>
    <source>
        <strain evidence="2">cv. HN1</strain>
        <tissue evidence="1">Leaves</tissue>
    </source>
</reference>
<accession>A0A4Y7JU82</accession>
<proteinExistence type="predicted"/>
<dbReference type="Gramene" id="RZC63358">
    <property type="protein sequence ID" value="RZC63358"/>
    <property type="gene ID" value="C5167_025096"/>
</dbReference>
<organism evidence="1 2">
    <name type="scientific">Papaver somniferum</name>
    <name type="common">Opium poppy</name>
    <dbReference type="NCBI Taxonomy" id="3469"/>
    <lineage>
        <taxon>Eukaryota</taxon>
        <taxon>Viridiplantae</taxon>
        <taxon>Streptophyta</taxon>
        <taxon>Embryophyta</taxon>
        <taxon>Tracheophyta</taxon>
        <taxon>Spermatophyta</taxon>
        <taxon>Magnoliopsida</taxon>
        <taxon>Ranunculales</taxon>
        <taxon>Papaveraceae</taxon>
        <taxon>Papaveroideae</taxon>
        <taxon>Papaver</taxon>
    </lineage>
</organism>
<protein>
    <submittedName>
        <fullName evidence="1">Uncharacterized protein</fullName>
    </submittedName>
</protein>
<dbReference type="Proteomes" id="UP000316621">
    <property type="component" value="Chromosome 5"/>
</dbReference>
<dbReference type="EMBL" id="CM010719">
    <property type="protein sequence ID" value="RZC63358.1"/>
    <property type="molecule type" value="Genomic_DNA"/>
</dbReference>
<dbReference type="AlphaFoldDB" id="A0A4Y7JU82"/>
<evidence type="ECO:0000313" key="1">
    <source>
        <dbReference type="EMBL" id="RZC63358.1"/>
    </source>
</evidence>
<name>A0A4Y7JU82_PAPSO</name>
<sequence length="86" mass="9642">MKKQQVLPLFTLHVGMRSKAHLLPCIFPMHSDTHHPASLSIITHIHHPPPPPPPTPIQSKTLTFLEIFHHKTLVVTANSCAYKEDG</sequence>
<gene>
    <name evidence="1" type="ORF">C5167_025096</name>
</gene>